<feature type="region of interest" description="Disordered" evidence="2">
    <location>
        <begin position="57"/>
        <end position="78"/>
    </location>
</feature>
<feature type="region of interest" description="Disordered" evidence="2">
    <location>
        <begin position="649"/>
        <end position="748"/>
    </location>
</feature>
<dbReference type="STRING" id="1442369.A0A0D2HHN6"/>
<dbReference type="GO" id="GO:0005634">
    <property type="term" value="C:nucleus"/>
    <property type="evidence" value="ECO:0007669"/>
    <property type="project" value="TreeGrafter"/>
</dbReference>
<feature type="compositionally biased region" description="Polar residues" evidence="2">
    <location>
        <begin position="650"/>
        <end position="667"/>
    </location>
</feature>
<protein>
    <recommendedName>
        <fullName evidence="5">Ubiquitin interaction motif protein</fullName>
    </recommendedName>
</protein>
<feature type="coiled-coil region" evidence="1">
    <location>
        <begin position="429"/>
        <end position="463"/>
    </location>
</feature>
<proteinExistence type="predicted"/>
<dbReference type="RefSeq" id="XP_013277329.1">
    <property type="nucleotide sequence ID" value="XM_013421875.1"/>
</dbReference>
<feature type="compositionally biased region" description="Basic and acidic residues" evidence="2">
    <location>
        <begin position="676"/>
        <end position="685"/>
    </location>
</feature>
<dbReference type="AlphaFoldDB" id="A0A0D2HHN6"/>
<dbReference type="Proteomes" id="UP000053617">
    <property type="component" value="Unassembled WGS sequence"/>
</dbReference>
<feature type="compositionally biased region" description="Basic and acidic residues" evidence="2">
    <location>
        <begin position="698"/>
        <end position="710"/>
    </location>
</feature>
<dbReference type="VEuPathDB" id="FungiDB:Z518_01274"/>
<evidence type="ECO:0000256" key="2">
    <source>
        <dbReference type="SAM" id="MobiDB-lite"/>
    </source>
</evidence>
<gene>
    <name evidence="3" type="ORF">Z518_01274</name>
</gene>
<evidence type="ECO:0000313" key="3">
    <source>
        <dbReference type="EMBL" id="KIX10193.1"/>
    </source>
</evidence>
<keyword evidence="1" id="KW-0175">Coiled coil</keyword>
<accession>A0A0D2HHN6</accession>
<dbReference type="PANTHER" id="PTHR39597:SF1">
    <property type="entry name" value="UBA DOMAIN-CONTAINING PROTEIN RUP1"/>
    <property type="match status" value="1"/>
</dbReference>
<keyword evidence="4" id="KW-1185">Reference proteome</keyword>
<dbReference type="EMBL" id="KN847475">
    <property type="protein sequence ID" value="KIX10193.1"/>
    <property type="molecule type" value="Genomic_DNA"/>
</dbReference>
<evidence type="ECO:0008006" key="5">
    <source>
        <dbReference type="Google" id="ProtNLM"/>
    </source>
</evidence>
<dbReference type="GO" id="GO:0016579">
    <property type="term" value="P:protein deubiquitination"/>
    <property type="evidence" value="ECO:0007669"/>
    <property type="project" value="TreeGrafter"/>
</dbReference>
<reference evidence="3 4" key="1">
    <citation type="submission" date="2015-01" db="EMBL/GenBank/DDBJ databases">
        <title>The Genome Sequence of Rhinocladiella mackenzie CBS 650.93.</title>
        <authorList>
            <consortium name="The Broad Institute Genomics Platform"/>
            <person name="Cuomo C."/>
            <person name="de Hoog S."/>
            <person name="Gorbushina A."/>
            <person name="Stielow B."/>
            <person name="Teixiera M."/>
            <person name="Abouelleil A."/>
            <person name="Chapman S.B."/>
            <person name="Priest M."/>
            <person name="Young S.K."/>
            <person name="Wortman J."/>
            <person name="Nusbaum C."/>
            <person name="Birren B."/>
        </authorList>
    </citation>
    <scope>NUCLEOTIDE SEQUENCE [LARGE SCALE GENOMIC DNA]</scope>
    <source>
        <strain evidence="3 4">CBS 650.93</strain>
    </source>
</reference>
<sequence>MGGVPAMSRPPSPANSRTMLDLSAAHATASASSARTLKEQEEMNDPVIQRAMAESLGQPLPGQENGVTGTGTRFGPAKRDFYEPANWAMTTFATSREIIDHPPPSKRRRTDDEPAFLRGSKETDYLGPLLTIYHSIPLAREALLMPGLKIHVYGHEDSWWSGTTDENTKALSTDNTLCIDRDQCHVLAEVQCLMAFLDKTHRAYGSVDALADLQAVRSSSQAFSFSRFLETWNAAALRQAPQEPLTQIFSSVAVKNSSSGDRPLEEKSLLSIGAPINRIPGETLVDLFDMTVWDDVTGNLDDVWIDHAADVFTAHVYDPANGKNGLELTVDPIWYPDRYMYEFREATQHMRKQLQLIRREIDQCTNARRRCEVLKLPDNRMLKIREVLDAVAKTSATALGQKSASNGLYDHQQPLSESAIAQVEAEQIASDLQNVLQRMDQKVQQLEQRKADLREKMRQISLQLTRPTPENPHIPHRKYTLQGVSTKPEITYVRQPNRDLLHLEEDQRNPEDSEFQWWKLCWLQDDTGKQIPPPPIMGPMTQAQAEAAKKTGNSWDENGDFSKPYAVSKVGENEVLEAVKKEHSSVLLVYANENAMKFRDSELNISLRHFVDRDNQAFAEEIQQEEGPMPNSSGDHEGEVEFEDVPLIDQTGSSNSVRGLTPVSASTPGRDEDEQPSPKRAKEDNSGFAAEQPPSYEESVRKQEMQERKGNKIGLYAEQMLQRYGSERGKGMREKDDGGSFMHIEHSD</sequence>
<dbReference type="InterPro" id="IPR055335">
    <property type="entry name" value="Ucp6/RUP1"/>
</dbReference>
<evidence type="ECO:0000313" key="4">
    <source>
        <dbReference type="Proteomes" id="UP000053617"/>
    </source>
</evidence>
<name>A0A0D2HHN6_9EURO</name>
<dbReference type="GeneID" id="25289345"/>
<dbReference type="HOGENOM" id="CLU_005620_0_0_1"/>
<evidence type="ECO:0000256" key="1">
    <source>
        <dbReference type="SAM" id="Coils"/>
    </source>
</evidence>
<dbReference type="GO" id="GO:0005829">
    <property type="term" value="C:cytosol"/>
    <property type="evidence" value="ECO:0007669"/>
    <property type="project" value="TreeGrafter"/>
</dbReference>
<dbReference type="PANTHER" id="PTHR39597">
    <property type="entry name" value="UBA DOMAIN-CONTAINING PROTEIN RUP1"/>
    <property type="match status" value="1"/>
</dbReference>
<feature type="compositionally biased region" description="Basic and acidic residues" evidence="2">
    <location>
        <begin position="725"/>
        <end position="748"/>
    </location>
</feature>
<dbReference type="OrthoDB" id="4489171at2759"/>
<organism evidence="3 4">
    <name type="scientific">Rhinocladiella mackenziei CBS 650.93</name>
    <dbReference type="NCBI Taxonomy" id="1442369"/>
    <lineage>
        <taxon>Eukaryota</taxon>
        <taxon>Fungi</taxon>
        <taxon>Dikarya</taxon>
        <taxon>Ascomycota</taxon>
        <taxon>Pezizomycotina</taxon>
        <taxon>Eurotiomycetes</taxon>
        <taxon>Chaetothyriomycetidae</taxon>
        <taxon>Chaetothyriales</taxon>
        <taxon>Herpotrichiellaceae</taxon>
        <taxon>Rhinocladiella</taxon>
    </lineage>
</organism>